<feature type="domain" description="Helicase ATP-binding" evidence="12">
    <location>
        <begin position="262"/>
        <end position="433"/>
    </location>
</feature>
<dbReference type="GO" id="GO:0003677">
    <property type="term" value="F:DNA binding"/>
    <property type="evidence" value="ECO:0007669"/>
    <property type="project" value="UniProtKB-KW"/>
</dbReference>
<dbReference type="PANTHER" id="PTHR30195:SF15">
    <property type="entry name" value="TYPE I RESTRICTION ENZYME HINDI ENDONUCLEASE SUBUNIT"/>
    <property type="match status" value="1"/>
</dbReference>
<keyword evidence="3" id="KW-0540">Nuclease</keyword>
<dbReference type="GO" id="GO:0005524">
    <property type="term" value="F:ATP binding"/>
    <property type="evidence" value="ECO:0007669"/>
    <property type="project" value="UniProtKB-KW"/>
</dbReference>
<dbReference type="PANTHER" id="PTHR30195">
    <property type="entry name" value="TYPE I SITE-SPECIFIC DEOXYRIBONUCLEASE PROTEIN SUBUNIT M AND R"/>
    <property type="match status" value="1"/>
</dbReference>
<dbReference type="CDD" id="cd18030">
    <property type="entry name" value="DEXHc_RE_I_HsdR"/>
    <property type="match status" value="1"/>
</dbReference>
<dbReference type="STRING" id="1465490.SAMN05444277_106127"/>
<dbReference type="InterPro" id="IPR007409">
    <property type="entry name" value="Restrct_endonuc_type1_HsdR_N"/>
</dbReference>
<dbReference type="AlphaFoldDB" id="A0A1I5WE34"/>
<organism evidence="13 14">
    <name type="scientific">Parafilimonas terrae</name>
    <dbReference type="NCBI Taxonomy" id="1465490"/>
    <lineage>
        <taxon>Bacteria</taxon>
        <taxon>Pseudomonadati</taxon>
        <taxon>Bacteroidota</taxon>
        <taxon>Chitinophagia</taxon>
        <taxon>Chitinophagales</taxon>
        <taxon>Chitinophagaceae</taxon>
        <taxon>Parafilimonas</taxon>
    </lineage>
</organism>
<name>A0A1I5WE34_9BACT</name>
<evidence type="ECO:0000256" key="7">
    <source>
        <dbReference type="ARBA" id="ARBA00022801"/>
    </source>
</evidence>
<gene>
    <name evidence="13" type="ORF">SAMN05444277_106127</name>
</gene>
<evidence type="ECO:0000256" key="8">
    <source>
        <dbReference type="ARBA" id="ARBA00022840"/>
    </source>
</evidence>
<keyword evidence="8 10" id="KW-0067">ATP-binding</keyword>
<dbReference type="InterPro" id="IPR027417">
    <property type="entry name" value="P-loop_NTPase"/>
</dbReference>
<dbReference type="EMBL" id="FOXQ01000006">
    <property type="protein sequence ID" value="SFQ18024.1"/>
    <property type="molecule type" value="Genomic_DNA"/>
</dbReference>
<proteinExistence type="inferred from homology"/>
<dbReference type="InterPro" id="IPR004473">
    <property type="entry name" value="Restrct_endonuc_typeI_HsdR"/>
</dbReference>
<dbReference type="NCBIfam" id="TIGR00348">
    <property type="entry name" value="hsdR"/>
    <property type="match status" value="1"/>
</dbReference>
<keyword evidence="7 10" id="KW-0378">Hydrolase</keyword>
<keyword evidence="6" id="KW-0255">Endonuclease</keyword>
<evidence type="ECO:0000256" key="5">
    <source>
        <dbReference type="ARBA" id="ARBA00022747"/>
    </source>
</evidence>
<sequence length="1017" mass="117924">MSTISPIERLTQNRIIQLFTNLGYTYYGNWEERQNNSNVEEVYLRQFLEKKGYSVALQNKAIQEITALAKSTSGNIYERNKLFYERIRYGVKAKEDIGEQNQTVFPIDWGEDWENNDFGIAEEVTLKGNNTRRPDIVLYINGIAIAVLELKRGIVDISESIRQSISNQQDRFHEWFYSTVQFLFAGNNTQGLRYGAIETPEKYYLNWKEDEADNEDYKLDKYLKKLCGKQRFIDIIYNGVVFDAGIKKLPRPHQYLGLKEAQLFVQKQEGGIIWHTQGSGKSIMMVLLAKWILENITNSRMVILTDRTELDEQIERVFQDTGEKDIARTESGKELMQFLTSSRPRLICSLLHKFVKKGDIDYKVFIEELKNNPIPTQGNIFVFVDECHRSQSGKLNETMKVMLRNAVFIGFTGTPLLKQDRKTTMDVFGRYIHTYKFNEAVDDGVVKDLVYEGRDIEQKLSSQERVDAWFEAKTKGLNDFQKSALKKKWGTMQYLLSSRSRMDKIVQDVLFDFSVQPRLSSERGNAILVAGSIYEACRYYELFQETPLKHKCAVITSYNPNNSDITTEDTGEDTETEREYIFKVYEKLLVNVIPKPNKTKTESYEIDNKELFRKQPARMKLLIVVSKLLTGFDAPPCTYIYIDKKMQDHTLFQAICRVNRLDSDDKEFGYIIDYMGLFGNVTDAINVYTSELDEESFTKEEVEVVLKDRLKMARERLEEALEQVKELCSDVPYPKDDLSFIKYFCGNTEISKDLKANEHKRVALYKLIVAYIRAYANMNGEFTEAGFNEREIKHFEERLDFYLKLRETIRIASGETLDMKAYEADMRHLIDNYIQAEDSKVVTAFEDISLLDLIEADINGAIDGLPEGIKNNKEAVAETIENSVRSKIVKQHLLDPVYFEKMSHLLNELIEERKRGVIEYKKYLQRIADLVKQVNRGIGDAMPVSLKTQGVRAIYNYLGNETLALECDAAIHYARKDGFRENMQKQNEIKAAIYAIVKDEQSTLDIYQIVENNKSDY</sequence>
<dbReference type="InterPro" id="IPR040980">
    <property type="entry name" value="SWI2_SNF2"/>
</dbReference>
<dbReference type="CDD" id="cd22332">
    <property type="entry name" value="HsdR_N"/>
    <property type="match status" value="1"/>
</dbReference>
<keyword evidence="5 10" id="KW-0680">Restriction system</keyword>
<dbReference type="Gene3D" id="3.40.50.300">
    <property type="entry name" value="P-loop containing nucleotide triphosphate hydrolases"/>
    <property type="match status" value="2"/>
</dbReference>
<evidence type="ECO:0000256" key="10">
    <source>
        <dbReference type="RuleBase" id="RU364115"/>
    </source>
</evidence>
<keyword evidence="14" id="KW-1185">Reference proteome</keyword>
<dbReference type="PROSITE" id="PS51192">
    <property type="entry name" value="HELICASE_ATP_BIND_1"/>
    <property type="match status" value="1"/>
</dbReference>
<dbReference type="SUPFAM" id="SSF52540">
    <property type="entry name" value="P-loop containing nucleoside triphosphate hydrolases"/>
    <property type="match status" value="1"/>
</dbReference>
<comment type="catalytic activity">
    <reaction evidence="1 10">
        <text>Endonucleolytic cleavage of DNA to give random double-stranded fragments with terminal 5'-phosphates, ATP is simultaneously hydrolyzed.</text>
        <dbReference type="EC" id="3.1.21.3"/>
    </reaction>
</comment>
<dbReference type="Gene3D" id="3.90.1570.50">
    <property type="match status" value="1"/>
</dbReference>
<dbReference type="CDD" id="cd18800">
    <property type="entry name" value="SF2_C_EcoR124I-like"/>
    <property type="match status" value="1"/>
</dbReference>
<comment type="similarity">
    <text evidence="2 10">Belongs to the HsdR family.</text>
</comment>
<evidence type="ECO:0000256" key="11">
    <source>
        <dbReference type="SAM" id="Coils"/>
    </source>
</evidence>
<evidence type="ECO:0000313" key="13">
    <source>
        <dbReference type="EMBL" id="SFQ18024.1"/>
    </source>
</evidence>
<dbReference type="InterPro" id="IPR051268">
    <property type="entry name" value="Type-I_R_enzyme_R_subunit"/>
</dbReference>
<feature type="coiled-coil region" evidence="11">
    <location>
        <begin position="703"/>
        <end position="730"/>
    </location>
</feature>
<dbReference type="OrthoDB" id="9758243at2"/>
<evidence type="ECO:0000313" key="14">
    <source>
        <dbReference type="Proteomes" id="UP000199031"/>
    </source>
</evidence>
<dbReference type="SMART" id="SM00487">
    <property type="entry name" value="DEXDc"/>
    <property type="match status" value="1"/>
</dbReference>
<dbReference type="InterPro" id="IPR055180">
    <property type="entry name" value="HsdR_RecA-like_helicase_dom_2"/>
</dbReference>
<dbReference type="GO" id="GO:0009307">
    <property type="term" value="P:DNA restriction-modification system"/>
    <property type="evidence" value="ECO:0007669"/>
    <property type="project" value="UniProtKB-KW"/>
</dbReference>
<comment type="function">
    <text evidence="10">Subunit R is required for both nuclease and ATPase activities, but not for modification.</text>
</comment>
<dbReference type="Pfam" id="PF22679">
    <property type="entry name" value="T1R_D3-like"/>
    <property type="match status" value="1"/>
</dbReference>
<dbReference type="GO" id="GO:0009035">
    <property type="term" value="F:type I site-specific deoxyribonuclease activity"/>
    <property type="evidence" value="ECO:0007669"/>
    <property type="project" value="UniProtKB-EC"/>
</dbReference>
<dbReference type="RefSeq" id="WP_090658442.1">
    <property type="nucleotide sequence ID" value="NZ_FOXQ01000006.1"/>
</dbReference>
<keyword evidence="4 10" id="KW-0547">Nucleotide-binding</keyword>
<protein>
    <recommendedName>
        <fullName evidence="10">Type I restriction enzyme endonuclease subunit</fullName>
        <shortName evidence="10">R protein</shortName>
        <ecNumber evidence="10">3.1.21.3</ecNumber>
    </recommendedName>
</protein>
<evidence type="ECO:0000259" key="12">
    <source>
        <dbReference type="PROSITE" id="PS51192"/>
    </source>
</evidence>
<dbReference type="Pfam" id="PF04313">
    <property type="entry name" value="HSDR_N"/>
    <property type="match status" value="1"/>
</dbReference>
<dbReference type="Pfam" id="PF18766">
    <property type="entry name" value="SWI2_SNF2"/>
    <property type="match status" value="1"/>
</dbReference>
<evidence type="ECO:0000256" key="6">
    <source>
        <dbReference type="ARBA" id="ARBA00022759"/>
    </source>
</evidence>
<evidence type="ECO:0000256" key="3">
    <source>
        <dbReference type="ARBA" id="ARBA00022722"/>
    </source>
</evidence>
<dbReference type="EC" id="3.1.21.3" evidence="10"/>
<evidence type="ECO:0000256" key="2">
    <source>
        <dbReference type="ARBA" id="ARBA00008598"/>
    </source>
</evidence>
<evidence type="ECO:0000256" key="9">
    <source>
        <dbReference type="ARBA" id="ARBA00023125"/>
    </source>
</evidence>
<dbReference type="InterPro" id="IPR014001">
    <property type="entry name" value="Helicase_ATP-bd"/>
</dbReference>
<dbReference type="Proteomes" id="UP000199031">
    <property type="component" value="Unassembled WGS sequence"/>
</dbReference>
<evidence type="ECO:0000256" key="1">
    <source>
        <dbReference type="ARBA" id="ARBA00000851"/>
    </source>
</evidence>
<keyword evidence="9 10" id="KW-0238">DNA-binding</keyword>
<comment type="subunit">
    <text evidence="10">The type I restriction/modification system is composed of three polypeptides R, M and S.</text>
</comment>
<keyword evidence="11" id="KW-0175">Coiled coil</keyword>
<evidence type="ECO:0000256" key="4">
    <source>
        <dbReference type="ARBA" id="ARBA00022741"/>
    </source>
</evidence>
<accession>A0A1I5WE34</accession>
<reference evidence="13 14" key="1">
    <citation type="submission" date="2016-10" db="EMBL/GenBank/DDBJ databases">
        <authorList>
            <person name="de Groot N.N."/>
        </authorList>
    </citation>
    <scope>NUCLEOTIDE SEQUENCE [LARGE SCALE GENOMIC DNA]</scope>
    <source>
        <strain evidence="13 14">DSM 28286</strain>
    </source>
</reference>